<gene>
    <name evidence="2" type="ORF">SDC9_158281</name>
</gene>
<comment type="caution">
    <text evidence="2">The sequence shown here is derived from an EMBL/GenBank/DDBJ whole genome shotgun (WGS) entry which is preliminary data.</text>
</comment>
<dbReference type="EMBL" id="VSSQ01057170">
    <property type="protein sequence ID" value="MPN10983.1"/>
    <property type="molecule type" value="Genomic_DNA"/>
</dbReference>
<feature type="compositionally biased region" description="Basic and acidic residues" evidence="1">
    <location>
        <begin position="48"/>
        <end position="60"/>
    </location>
</feature>
<feature type="compositionally biased region" description="Basic residues" evidence="1">
    <location>
        <begin position="119"/>
        <end position="130"/>
    </location>
</feature>
<name>A0A645FF25_9ZZZZ</name>
<dbReference type="AlphaFoldDB" id="A0A645FF25"/>
<evidence type="ECO:0000313" key="2">
    <source>
        <dbReference type="EMBL" id="MPN10983.1"/>
    </source>
</evidence>
<feature type="region of interest" description="Disordered" evidence="1">
    <location>
        <begin position="38"/>
        <end position="144"/>
    </location>
</feature>
<evidence type="ECO:0000256" key="1">
    <source>
        <dbReference type="SAM" id="MobiDB-lite"/>
    </source>
</evidence>
<accession>A0A645FF25</accession>
<proteinExistence type="predicted"/>
<feature type="compositionally biased region" description="Basic and acidic residues" evidence="1">
    <location>
        <begin position="131"/>
        <end position="144"/>
    </location>
</feature>
<organism evidence="2">
    <name type="scientific">bioreactor metagenome</name>
    <dbReference type="NCBI Taxonomy" id="1076179"/>
    <lineage>
        <taxon>unclassified sequences</taxon>
        <taxon>metagenomes</taxon>
        <taxon>ecological metagenomes</taxon>
    </lineage>
</organism>
<protein>
    <submittedName>
        <fullName evidence="2">Uncharacterized protein</fullName>
    </submittedName>
</protein>
<reference evidence="2" key="1">
    <citation type="submission" date="2019-08" db="EMBL/GenBank/DDBJ databases">
        <authorList>
            <person name="Kucharzyk K."/>
            <person name="Murdoch R.W."/>
            <person name="Higgins S."/>
            <person name="Loffler F."/>
        </authorList>
    </citation>
    <scope>NUCLEOTIDE SEQUENCE</scope>
</reference>
<sequence length="144" mass="16061">MQDRDNRAHHVQNHHLIDAVEEIAGNIAGDHLAALRHIEDLAAQQAQPHRDGDGHDHREDDAGDPPDLPIGHKDQSDLAGHGAQCHAEVQPHTGHDGNQQAEDQEDVAAHARDNLIKQIVKRKARDRNKHRADDDEHERNRVSA</sequence>